<dbReference type="AlphaFoldDB" id="A0A2N8KYN5"/>
<organism evidence="1 2">
    <name type="scientific">Kinneretia aquatilis</name>
    <dbReference type="NCBI Taxonomy" id="2070761"/>
    <lineage>
        <taxon>Bacteria</taxon>
        <taxon>Pseudomonadati</taxon>
        <taxon>Pseudomonadota</taxon>
        <taxon>Betaproteobacteria</taxon>
        <taxon>Burkholderiales</taxon>
        <taxon>Sphaerotilaceae</taxon>
        <taxon>Roseateles</taxon>
    </lineage>
</organism>
<proteinExistence type="predicted"/>
<sequence>MKILTHHHKQFDFSWAKLPASARKTLALIAAGLALSGASAVCALLLFSKVAHAADAQGADRPALAASSQP</sequence>
<accession>A0A2N8KYN5</accession>
<evidence type="ECO:0000313" key="1">
    <source>
        <dbReference type="EMBL" id="PND38573.1"/>
    </source>
</evidence>
<protein>
    <submittedName>
        <fullName evidence="1">Uncharacterized protein</fullName>
    </submittedName>
</protein>
<dbReference type="EMBL" id="POSP01000003">
    <property type="protein sequence ID" value="PND38573.1"/>
    <property type="molecule type" value="Genomic_DNA"/>
</dbReference>
<dbReference type="RefSeq" id="WP_102768491.1">
    <property type="nucleotide sequence ID" value="NZ_POSP01000003.1"/>
</dbReference>
<comment type="caution">
    <text evidence="1">The sequence shown here is derived from an EMBL/GenBank/DDBJ whole genome shotgun (WGS) entry which is preliminary data.</text>
</comment>
<name>A0A2N8KYN5_9BURK</name>
<reference evidence="1 2" key="1">
    <citation type="submission" date="2018-01" db="EMBL/GenBank/DDBJ databases">
        <title>Draft genome sequence of Paucibacter aquatile CR182 isolated from freshwater of the Nakdong River.</title>
        <authorList>
            <person name="Choi A."/>
            <person name="Chung E.J."/>
        </authorList>
    </citation>
    <scope>NUCLEOTIDE SEQUENCE [LARGE SCALE GENOMIC DNA]</scope>
    <source>
        <strain evidence="1 2">CR182</strain>
    </source>
</reference>
<keyword evidence="2" id="KW-1185">Reference proteome</keyword>
<evidence type="ECO:0000313" key="2">
    <source>
        <dbReference type="Proteomes" id="UP000235916"/>
    </source>
</evidence>
<gene>
    <name evidence="1" type="ORF">C1O66_14260</name>
</gene>
<dbReference type="Proteomes" id="UP000235916">
    <property type="component" value="Unassembled WGS sequence"/>
</dbReference>